<keyword evidence="1" id="KW-0472">Membrane</keyword>
<feature type="transmembrane region" description="Helical" evidence="1">
    <location>
        <begin position="106"/>
        <end position="127"/>
    </location>
</feature>
<evidence type="ECO:0000313" key="3">
    <source>
        <dbReference type="Proteomes" id="UP000541426"/>
    </source>
</evidence>
<comment type="caution">
    <text evidence="2">The sequence shown here is derived from an EMBL/GenBank/DDBJ whole genome shotgun (WGS) entry which is preliminary data.</text>
</comment>
<organism evidence="2 3">
    <name type="scientific">Sagittula marina</name>
    <dbReference type="NCBI Taxonomy" id="943940"/>
    <lineage>
        <taxon>Bacteria</taxon>
        <taxon>Pseudomonadati</taxon>
        <taxon>Pseudomonadota</taxon>
        <taxon>Alphaproteobacteria</taxon>
        <taxon>Rhodobacterales</taxon>
        <taxon>Roseobacteraceae</taxon>
        <taxon>Sagittula</taxon>
    </lineage>
</organism>
<sequence length="429" mass="47294">MNKVFALPRKAVRVLRGYSRILWVRVAIFGMVAVLSIPLSQVIEALLPQKMQGWVAGGSVDRLLDIIASAMLTVTTFSLTVMVSTNQATASQFTPRLQQLIRQDAVTQNTLATFIGSYVYALVAIVLREVSYISDEKALVMFVLTVAMLALIVWSLIRWMQHLQSLGSLINSARQLETMTARQFAQRLETPCLGAKPLTGDVPKDGLVIATPKTGYVQIIHPEPLQELAEELDCEIYLLQEIGDFVFLHAPVAKVCGLDKDPDDETRTRLKDAVHANVILGDERTYDQDPRFGLMTMCQIASKALSPGINDPGTAIDIINRCGSILSGYRDETEGDGKPRHPRLHARPLDAAALVGDAFDAIARDGASIREVQERLQKVLGGLKRHPDPELCAAADERGQEYLERALDSLNWGTDRRRLKAAADARDEA</sequence>
<keyword evidence="1" id="KW-0812">Transmembrane</keyword>
<feature type="transmembrane region" description="Helical" evidence="1">
    <location>
        <begin position="63"/>
        <end position="85"/>
    </location>
</feature>
<feature type="transmembrane region" description="Helical" evidence="1">
    <location>
        <begin position="139"/>
        <end position="157"/>
    </location>
</feature>
<accession>A0A7W6DQD1</accession>
<evidence type="ECO:0000313" key="2">
    <source>
        <dbReference type="EMBL" id="MBB3985017.1"/>
    </source>
</evidence>
<dbReference type="InterPro" id="IPR018723">
    <property type="entry name" value="DUF2254_membrane"/>
</dbReference>
<reference evidence="2 3" key="1">
    <citation type="submission" date="2020-08" db="EMBL/GenBank/DDBJ databases">
        <title>Genomic Encyclopedia of Type Strains, Phase IV (KMG-IV): sequencing the most valuable type-strain genomes for metagenomic binning, comparative biology and taxonomic classification.</title>
        <authorList>
            <person name="Goeker M."/>
        </authorList>
    </citation>
    <scope>NUCLEOTIDE SEQUENCE [LARGE SCALE GENOMIC DNA]</scope>
    <source>
        <strain evidence="2 3">DSM 102235</strain>
    </source>
</reference>
<dbReference type="Pfam" id="PF10011">
    <property type="entry name" value="DUF2254"/>
    <property type="match status" value="1"/>
</dbReference>
<proteinExistence type="predicted"/>
<protein>
    <submittedName>
        <fullName evidence="2">Putative membrane protein</fullName>
    </submittedName>
</protein>
<dbReference type="RefSeq" id="WP_221235539.1">
    <property type="nucleotide sequence ID" value="NZ_BAABBZ010000059.1"/>
</dbReference>
<feature type="transmembrane region" description="Helical" evidence="1">
    <location>
        <begin position="21"/>
        <end position="43"/>
    </location>
</feature>
<dbReference type="EMBL" id="JACIEJ010000003">
    <property type="protein sequence ID" value="MBB3985017.1"/>
    <property type="molecule type" value="Genomic_DNA"/>
</dbReference>
<gene>
    <name evidence="2" type="ORF">GGQ68_001346</name>
</gene>
<keyword evidence="3" id="KW-1185">Reference proteome</keyword>
<keyword evidence="1" id="KW-1133">Transmembrane helix</keyword>
<dbReference type="AlphaFoldDB" id="A0A7W6DQD1"/>
<dbReference type="Proteomes" id="UP000541426">
    <property type="component" value="Unassembled WGS sequence"/>
</dbReference>
<name>A0A7W6DQD1_9RHOB</name>
<evidence type="ECO:0000256" key="1">
    <source>
        <dbReference type="SAM" id="Phobius"/>
    </source>
</evidence>